<dbReference type="AlphaFoldDB" id="A0AAN7Q204"/>
<dbReference type="InterPro" id="IPR018499">
    <property type="entry name" value="Tetraspanin/Peripherin"/>
</dbReference>
<evidence type="ECO:0000313" key="7">
    <source>
        <dbReference type="EMBL" id="KAK4876410.1"/>
    </source>
</evidence>
<proteinExistence type="predicted"/>
<name>A0AAN7Q204_9COLE</name>
<evidence type="ECO:0000256" key="5">
    <source>
        <dbReference type="SAM" id="MobiDB-lite"/>
    </source>
</evidence>
<feature type="transmembrane region" description="Helical" evidence="6">
    <location>
        <begin position="120"/>
        <end position="138"/>
    </location>
</feature>
<evidence type="ECO:0000313" key="8">
    <source>
        <dbReference type="Proteomes" id="UP001353858"/>
    </source>
</evidence>
<evidence type="ECO:0000256" key="6">
    <source>
        <dbReference type="SAM" id="Phobius"/>
    </source>
</evidence>
<comment type="caution">
    <text evidence="7">The sequence shown here is derived from an EMBL/GenBank/DDBJ whole genome shotgun (WGS) entry which is preliminary data.</text>
</comment>
<dbReference type="GO" id="GO:0005886">
    <property type="term" value="C:plasma membrane"/>
    <property type="evidence" value="ECO:0007669"/>
    <property type="project" value="TreeGrafter"/>
</dbReference>
<feature type="transmembrane region" description="Helical" evidence="6">
    <location>
        <begin position="158"/>
        <end position="181"/>
    </location>
</feature>
<dbReference type="PANTHER" id="PTHR19282:SF28">
    <property type="entry name" value="TETRASPANIN"/>
    <property type="match status" value="1"/>
</dbReference>
<dbReference type="PANTHER" id="PTHR19282">
    <property type="entry name" value="TETRASPANIN"/>
    <property type="match status" value="1"/>
</dbReference>
<keyword evidence="2 6" id="KW-0812">Transmembrane</keyword>
<accession>A0AAN7Q204</accession>
<dbReference type="InterPro" id="IPR008952">
    <property type="entry name" value="Tetraspanin_EC2_sf"/>
</dbReference>
<organism evidence="7 8">
    <name type="scientific">Aquatica leii</name>
    <dbReference type="NCBI Taxonomy" id="1421715"/>
    <lineage>
        <taxon>Eukaryota</taxon>
        <taxon>Metazoa</taxon>
        <taxon>Ecdysozoa</taxon>
        <taxon>Arthropoda</taxon>
        <taxon>Hexapoda</taxon>
        <taxon>Insecta</taxon>
        <taxon>Pterygota</taxon>
        <taxon>Neoptera</taxon>
        <taxon>Endopterygota</taxon>
        <taxon>Coleoptera</taxon>
        <taxon>Polyphaga</taxon>
        <taxon>Elateriformia</taxon>
        <taxon>Elateroidea</taxon>
        <taxon>Lampyridae</taxon>
        <taxon>Luciolinae</taxon>
        <taxon>Aquatica</taxon>
    </lineage>
</organism>
<feature type="compositionally biased region" description="Basic and acidic residues" evidence="5">
    <location>
        <begin position="38"/>
        <end position="53"/>
    </location>
</feature>
<gene>
    <name evidence="7" type="ORF">RN001_012832</name>
</gene>
<evidence type="ECO:0000256" key="2">
    <source>
        <dbReference type="ARBA" id="ARBA00022692"/>
    </source>
</evidence>
<evidence type="ECO:0000256" key="4">
    <source>
        <dbReference type="ARBA" id="ARBA00023136"/>
    </source>
</evidence>
<dbReference type="CDD" id="cd03127">
    <property type="entry name" value="tetraspanin_LEL"/>
    <property type="match status" value="1"/>
</dbReference>
<keyword evidence="8" id="KW-1185">Reference proteome</keyword>
<dbReference type="Pfam" id="PF00335">
    <property type="entry name" value="Tetraspanin"/>
    <property type="match status" value="1"/>
</dbReference>
<evidence type="ECO:0000256" key="3">
    <source>
        <dbReference type="ARBA" id="ARBA00022989"/>
    </source>
</evidence>
<dbReference type="Proteomes" id="UP001353858">
    <property type="component" value="Unassembled WGS sequence"/>
</dbReference>
<keyword evidence="4 6" id="KW-0472">Membrane</keyword>
<evidence type="ECO:0000256" key="1">
    <source>
        <dbReference type="ARBA" id="ARBA00004141"/>
    </source>
</evidence>
<reference evidence="8" key="1">
    <citation type="submission" date="2023-01" db="EMBL/GenBank/DDBJ databases">
        <title>Key to firefly adult light organ development and bioluminescence: homeobox transcription factors regulate luciferase expression and transportation to peroxisome.</title>
        <authorList>
            <person name="Fu X."/>
        </authorList>
    </citation>
    <scope>NUCLEOTIDE SEQUENCE [LARGE SCALE GENOMIC DNA]</scope>
</reference>
<protein>
    <recommendedName>
        <fullName evidence="9">Tetraspanin</fullName>
    </recommendedName>
</protein>
<dbReference type="PRINTS" id="PR00259">
    <property type="entry name" value="TMFOUR"/>
</dbReference>
<keyword evidence="3 6" id="KW-1133">Transmembrane helix</keyword>
<feature type="transmembrane region" description="Helical" evidence="6">
    <location>
        <begin position="193"/>
        <end position="214"/>
    </location>
</feature>
<dbReference type="EMBL" id="JARPUR010000005">
    <property type="protein sequence ID" value="KAK4876410.1"/>
    <property type="molecule type" value="Genomic_DNA"/>
</dbReference>
<sequence>MKDILEGKEMNKGKRLQTKQLSVEKLKRNLYHNPGPSDDNKENSHKRIKIQREKAKKVQYKEHEDDDLDDFEGSDNEVTEDICIICSEFGKNNKMWIRCCMVCNYKMTENSDLGLKCLKYMLLVSNLMFMSVGILLILMGDTVVSIYDDFEIFLETHYFSPALFMISIGAIILLVSLYGCVGAVLHSTLTINVYTLLMCILLILEIAASITAFAKRHDIDTFISDSMYNSMNFFKNDTEVADSWNYIQKEFVCCGVHSIKDWSDYNITEIMVQGLTFGIPKSCCRYASCTDAFSKGCWDYISSMISESGFLLGTSAIFVAIIQFLGIAFGNMLAKTIRRVKSKEEMLRQERNMLYDKINDGKSTLYE</sequence>
<dbReference type="Gene3D" id="1.10.1450.10">
    <property type="entry name" value="Tetraspanin"/>
    <property type="match status" value="1"/>
</dbReference>
<evidence type="ECO:0008006" key="9">
    <source>
        <dbReference type="Google" id="ProtNLM"/>
    </source>
</evidence>
<feature type="region of interest" description="Disordered" evidence="5">
    <location>
        <begin position="29"/>
        <end position="56"/>
    </location>
</feature>
<comment type="subcellular location">
    <subcellularLocation>
        <location evidence="1">Membrane</location>
        <topology evidence="1">Multi-pass membrane protein</topology>
    </subcellularLocation>
</comment>
<dbReference type="SUPFAM" id="SSF48652">
    <property type="entry name" value="Tetraspanin"/>
    <property type="match status" value="1"/>
</dbReference>
<feature type="transmembrane region" description="Helical" evidence="6">
    <location>
        <begin position="310"/>
        <end position="334"/>
    </location>
</feature>